<feature type="chain" id="PRO_5039220863" evidence="3">
    <location>
        <begin position="23"/>
        <end position="373"/>
    </location>
</feature>
<evidence type="ECO:0000313" key="6">
    <source>
        <dbReference type="Proteomes" id="UP000008229"/>
    </source>
</evidence>
<name>D3F6Q1_CONWI</name>
<feature type="domain" description="Periplasmic binding protein" evidence="4">
    <location>
        <begin position="58"/>
        <end position="311"/>
    </location>
</feature>
<gene>
    <name evidence="5" type="ordered locus">Cwoe_4285</name>
</gene>
<dbReference type="GO" id="GO:0030246">
    <property type="term" value="F:carbohydrate binding"/>
    <property type="evidence" value="ECO:0007669"/>
    <property type="project" value="TreeGrafter"/>
</dbReference>
<dbReference type="OrthoDB" id="9773673at2"/>
<evidence type="ECO:0000256" key="2">
    <source>
        <dbReference type="ARBA" id="ARBA00022729"/>
    </source>
</evidence>
<feature type="signal peptide" evidence="3">
    <location>
        <begin position="1"/>
        <end position="22"/>
    </location>
</feature>
<evidence type="ECO:0000256" key="3">
    <source>
        <dbReference type="SAM" id="SignalP"/>
    </source>
</evidence>
<sequence precursor="true">MVRHLRTVVALLAATALVGGLAACGSSDDGGGGGTTASGGGSGAGEDLTIAFLMPCSTCADRFENQDKPLFEAAVKEIAPGAKVIANNAEGDSARQVTQTESAITNGADVIVVSPLDEAAGAAIADKAEQARIPVVSYDGLLTDGTVDFYVSFDNERVGELQGEYLARELRDGASIAFINGDQSIAPGRQFKAGAHRALDPLIESGRLRLAYEGDAQQFDPQKGRTLMEQALTRLNDRVDGVIAANDGLAGGVVNALEPRNLTGKVLVTGQDATDAGLQRILLGQQTMSVYKAIKQEAEAAAEVAVALGEGDAEKVRSMATSTTDNGAGDVPSILLEPVVVTQDNIVDTVFADGFTTEERVCTGKAAARCPAP</sequence>
<dbReference type="PANTHER" id="PTHR30036">
    <property type="entry name" value="D-XYLOSE-BINDING PERIPLASMIC PROTEIN"/>
    <property type="match status" value="1"/>
</dbReference>
<dbReference type="HOGENOM" id="CLU_037628_13_0_11"/>
<dbReference type="RefSeq" id="WP_012935750.1">
    <property type="nucleotide sequence ID" value="NC_013739.1"/>
</dbReference>
<dbReference type="InterPro" id="IPR028082">
    <property type="entry name" value="Peripla_BP_I"/>
</dbReference>
<evidence type="ECO:0000313" key="5">
    <source>
        <dbReference type="EMBL" id="ADB52699.1"/>
    </source>
</evidence>
<proteinExistence type="predicted"/>
<accession>D3F6Q1</accession>
<dbReference type="GO" id="GO:0030288">
    <property type="term" value="C:outer membrane-bounded periplasmic space"/>
    <property type="evidence" value="ECO:0007669"/>
    <property type="project" value="TreeGrafter"/>
</dbReference>
<reference evidence="5 6" key="1">
    <citation type="journal article" date="2010" name="Stand. Genomic Sci.">
        <title>Complete genome sequence of Conexibacter woesei type strain (ID131577).</title>
        <authorList>
            <person name="Pukall R."/>
            <person name="Lapidus A."/>
            <person name="Glavina Del Rio T."/>
            <person name="Copeland A."/>
            <person name="Tice H."/>
            <person name="Cheng J.-F."/>
            <person name="Lucas S."/>
            <person name="Chen F."/>
            <person name="Nolan M."/>
            <person name="Bruce D."/>
            <person name="Goodwin L."/>
            <person name="Pitluck S."/>
            <person name="Mavromatis K."/>
            <person name="Ivanova N."/>
            <person name="Ovchinnikova G."/>
            <person name="Pati A."/>
            <person name="Chen A."/>
            <person name="Palaniappan K."/>
            <person name="Land M."/>
            <person name="Hauser L."/>
            <person name="Chang Y.-J."/>
            <person name="Jeffries C.D."/>
            <person name="Chain P."/>
            <person name="Meincke L."/>
            <person name="Sims D."/>
            <person name="Brettin T."/>
            <person name="Detter J.C."/>
            <person name="Rohde M."/>
            <person name="Goeker M."/>
            <person name="Bristow J."/>
            <person name="Eisen J.A."/>
            <person name="Markowitz V."/>
            <person name="Kyrpides N.C."/>
            <person name="Klenk H.-P."/>
            <person name="Hugenholtz P."/>
        </authorList>
    </citation>
    <scope>NUCLEOTIDE SEQUENCE [LARGE SCALE GENOMIC DNA]</scope>
    <source>
        <strain evidence="6">DSM 14684 / CIP 108061 / JCM 11494 / NBRC 100937 / ID131577</strain>
    </source>
</reference>
<protein>
    <submittedName>
        <fullName evidence="5">Xylose binding protein transport system</fullName>
    </submittedName>
</protein>
<reference evidence="6" key="2">
    <citation type="submission" date="2010-01" db="EMBL/GenBank/DDBJ databases">
        <title>The complete genome of Conexibacter woesei DSM 14684.</title>
        <authorList>
            <consortium name="US DOE Joint Genome Institute (JGI-PGF)"/>
            <person name="Lucas S."/>
            <person name="Copeland A."/>
            <person name="Lapidus A."/>
            <person name="Glavina del Rio T."/>
            <person name="Dalin E."/>
            <person name="Tice H."/>
            <person name="Bruce D."/>
            <person name="Goodwin L."/>
            <person name="Pitluck S."/>
            <person name="Kyrpides N."/>
            <person name="Mavromatis K."/>
            <person name="Ivanova N."/>
            <person name="Mikhailova N."/>
            <person name="Chertkov O."/>
            <person name="Brettin T."/>
            <person name="Detter J.C."/>
            <person name="Han C."/>
            <person name="Larimer F."/>
            <person name="Land M."/>
            <person name="Hauser L."/>
            <person name="Markowitz V."/>
            <person name="Cheng J.-F."/>
            <person name="Hugenholtz P."/>
            <person name="Woyke T."/>
            <person name="Wu D."/>
            <person name="Pukall R."/>
            <person name="Steenblock K."/>
            <person name="Schneider S."/>
            <person name="Klenk H.-P."/>
            <person name="Eisen J.A."/>
        </authorList>
    </citation>
    <scope>NUCLEOTIDE SEQUENCE [LARGE SCALE GENOMIC DNA]</scope>
    <source>
        <strain evidence="6">DSM 14684 / CIP 108061 / JCM 11494 / NBRC 100937 / ID131577</strain>
    </source>
</reference>
<dbReference type="KEGG" id="cwo:Cwoe_4285"/>
<comment type="subcellular location">
    <subcellularLocation>
        <location evidence="1">Cell envelope</location>
    </subcellularLocation>
</comment>
<organism evidence="5 6">
    <name type="scientific">Conexibacter woesei (strain DSM 14684 / CCUG 47730 / CIP 108061 / JCM 11494 / NBRC 100937 / ID131577)</name>
    <dbReference type="NCBI Taxonomy" id="469383"/>
    <lineage>
        <taxon>Bacteria</taxon>
        <taxon>Bacillati</taxon>
        <taxon>Actinomycetota</taxon>
        <taxon>Thermoleophilia</taxon>
        <taxon>Solirubrobacterales</taxon>
        <taxon>Conexibacteraceae</taxon>
        <taxon>Conexibacter</taxon>
    </lineage>
</organism>
<keyword evidence="2 3" id="KW-0732">Signal</keyword>
<keyword evidence="6" id="KW-1185">Reference proteome</keyword>
<dbReference type="AlphaFoldDB" id="D3F6Q1"/>
<dbReference type="EMBL" id="CP001854">
    <property type="protein sequence ID" value="ADB52699.1"/>
    <property type="molecule type" value="Genomic_DNA"/>
</dbReference>
<dbReference type="Proteomes" id="UP000008229">
    <property type="component" value="Chromosome"/>
</dbReference>
<dbReference type="Pfam" id="PF13407">
    <property type="entry name" value="Peripla_BP_4"/>
    <property type="match status" value="1"/>
</dbReference>
<dbReference type="SUPFAM" id="SSF53822">
    <property type="entry name" value="Periplasmic binding protein-like I"/>
    <property type="match status" value="1"/>
</dbReference>
<dbReference type="InterPro" id="IPR050555">
    <property type="entry name" value="Bact_Solute-Bind_Prot2"/>
</dbReference>
<dbReference type="InterPro" id="IPR025997">
    <property type="entry name" value="SBP_2_dom"/>
</dbReference>
<dbReference type="Gene3D" id="3.40.50.2300">
    <property type="match status" value="2"/>
</dbReference>
<dbReference type="STRING" id="469383.Cwoe_4285"/>
<evidence type="ECO:0000256" key="1">
    <source>
        <dbReference type="ARBA" id="ARBA00004196"/>
    </source>
</evidence>
<dbReference type="PROSITE" id="PS51257">
    <property type="entry name" value="PROKAR_LIPOPROTEIN"/>
    <property type="match status" value="1"/>
</dbReference>
<dbReference type="eggNOG" id="COG4213">
    <property type="taxonomic scope" value="Bacteria"/>
</dbReference>
<dbReference type="PANTHER" id="PTHR30036:SF1">
    <property type="entry name" value="D-XYLOSE-BINDING PERIPLASMIC PROTEIN"/>
    <property type="match status" value="1"/>
</dbReference>
<evidence type="ECO:0000259" key="4">
    <source>
        <dbReference type="Pfam" id="PF13407"/>
    </source>
</evidence>